<dbReference type="STRING" id="237631.A0A0D1E4P7"/>
<keyword evidence="3" id="KW-0677">Repeat</keyword>
<dbReference type="InterPro" id="IPR036322">
    <property type="entry name" value="WD40_repeat_dom_sf"/>
</dbReference>
<dbReference type="PANTHER" id="PTHR19855:SF11">
    <property type="entry name" value="RIBOSOME BIOGENESIS PROTEIN WDR12"/>
    <property type="match status" value="1"/>
</dbReference>
<dbReference type="PANTHER" id="PTHR19855">
    <property type="entry name" value="WD40 REPEAT PROTEIN 12, 37"/>
    <property type="match status" value="1"/>
</dbReference>
<dbReference type="FunCoup" id="A0A0D1E4P7">
    <property type="interactions" value="383"/>
</dbReference>
<keyword evidence="9" id="KW-1185">Reference proteome</keyword>
<dbReference type="Gene3D" id="2.130.10.10">
    <property type="entry name" value="YVTN repeat-like/Quinoprotein amine dehydrogenase"/>
    <property type="match status" value="2"/>
</dbReference>
<evidence type="ECO:0000256" key="3">
    <source>
        <dbReference type="ARBA" id="ARBA00022737"/>
    </source>
</evidence>
<dbReference type="SUPFAM" id="SSF50978">
    <property type="entry name" value="WD40 repeat-like"/>
    <property type="match status" value="1"/>
</dbReference>
<feature type="compositionally biased region" description="Acidic residues" evidence="6">
    <location>
        <begin position="267"/>
        <end position="282"/>
    </location>
</feature>
<protein>
    <recommendedName>
        <fullName evidence="7">NLE domain-containing protein</fullName>
    </recommendedName>
</protein>
<dbReference type="EMBL" id="CM003145">
    <property type="protein sequence ID" value="KIS69405.1"/>
    <property type="molecule type" value="Genomic_DNA"/>
</dbReference>
<evidence type="ECO:0000256" key="6">
    <source>
        <dbReference type="SAM" id="MobiDB-lite"/>
    </source>
</evidence>
<dbReference type="InterPro" id="IPR012972">
    <property type="entry name" value="NLE"/>
</dbReference>
<keyword evidence="4" id="KW-0539">Nucleus</keyword>
<feature type="domain" description="NLE" evidence="7">
    <location>
        <begin position="27"/>
        <end position="95"/>
    </location>
</feature>
<evidence type="ECO:0000313" key="8">
    <source>
        <dbReference type="EMBL" id="KIS69405.1"/>
    </source>
</evidence>
<sequence length="527" mass="55702">MSGINDLSPSLGTPSGSIAGGATEPTVPIVLTTSLDQYAIPSGPYMVPVSWRRTHLSTLVNRLVSASDADTARAAIPFDFIVHSSLLRTTLGEYLESSGLTSESTLTIEYVRSTLPPTRLAAFEHDDWVASIDCSFALANVYMTSSYDGSVRLFSPSNPTQAEHTWSTINKATVQGGKNTSLCSAKWTPPADGLVTGGMDGRVQLWSVEQVEHEWTTRLKWQGEAHNAPVAAVDTAQGPQGSSVLSAGWDGIVAVWDDLIGTTGVDSDQDVEQQDDDDDDDDPTSKRRKTSSNGRKAVKTSSSATKRGIIDATMILYHAQPTAHAVTGAKNVLTATSRVTSVEFERSSSAKNSNRAWSIGYNGVLKGWDLGSGGIAHTSLSLPSSTAESRPMLSLTQLSASTLAVGSMDRAIHLFDTRSSSSAGTLGVSISNAHRGPIDALAAHPLDSNLFASASGLECGVKVWDARSSKKALFTLDTAAVGGDKRDDKGVLALDWSRDGQEVVAGGKDKRITVFRGSAIGQSDQRA</sequence>
<dbReference type="InterPro" id="IPR015943">
    <property type="entry name" value="WD40/YVTN_repeat-like_dom_sf"/>
</dbReference>
<organism evidence="8 9">
    <name type="scientific">Mycosarcoma maydis</name>
    <name type="common">Corn smut fungus</name>
    <name type="synonym">Ustilago maydis</name>
    <dbReference type="NCBI Taxonomy" id="5270"/>
    <lineage>
        <taxon>Eukaryota</taxon>
        <taxon>Fungi</taxon>
        <taxon>Dikarya</taxon>
        <taxon>Basidiomycota</taxon>
        <taxon>Ustilaginomycotina</taxon>
        <taxon>Ustilaginomycetes</taxon>
        <taxon>Ustilaginales</taxon>
        <taxon>Ustilaginaceae</taxon>
        <taxon>Mycosarcoma</taxon>
    </lineage>
</organism>
<dbReference type="Proteomes" id="UP000000561">
    <property type="component" value="Chromosome 6"/>
</dbReference>
<feature type="repeat" description="WD" evidence="5">
    <location>
        <begin position="175"/>
        <end position="216"/>
    </location>
</feature>
<feature type="compositionally biased region" description="Polar residues" evidence="6">
    <location>
        <begin position="291"/>
        <end position="303"/>
    </location>
</feature>
<dbReference type="GeneID" id="23567579"/>
<evidence type="ECO:0000313" key="9">
    <source>
        <dbReference type="Proteomes" id="UP000000561"/>
    </source>
</evidence>
<evidence type="ECO:0000259" key="7">
    <source>
        <dbReference type="Pfam" id="PF08154"/>
    </source>
</evidence>
<dbReference type="InterPro" id="IPR001680">
    <property type="entry name" value="WD40_rpt"/>
</dbReference>
<dbReference type="OrthoDB" id="10251381at2759"/>
<gene>
    <name evidence="8" type="ORF">UMAG_11727</name>
</gene>
<dbReference type="Pfam" id="PF08154">
    <property type="entry name" value="NLE"/>
    <property type="match status" value="1"/>
</dbReference>
<accession>A0A0D1E4P7</accession>
<dbReference type="InParanoid" id="A0A0D1E4P7"/>
<comment type="subcellular location">
    <subcellularLocation>
        <location evidence="1">Nucleus</location>
    </subcellularLocation>
</comment>
<dbReference type="GO" id="GO:0005634">
    <property type="term" value="C:nucleus"/>
    <property type="evidence" value="ECO:0007669"/>
    <property type="project" value="UniProtKB-SubCell"/>
</dbReference>
<dbReference type="AlphaFoldDB" id="A0A0D1E4P7"/>
<dbReference type="KEGG" id="uma:UMAG_11727"/>
<dbReference type="SMART" id="SM00320">
    <property type="entry name" value="WD40"/>
    <property type="match status" value="6"/>
</dbReference>
<dbReference type="PROSITE" id="PS50082">
    <property type="entry name" value="WD_REPEATS_2"/>
    <property type="match status" value="1"/>
</dbReference>
<evidence type="ECO:0000256" key="5">
    <source>
        <dbReference type="PROSITE-ProRule" id="PRU00221"/>
    </source>
</evidence>
<dbReference type="VEuPathDB" id="FungiDB:UMAG_11727"/>
<keyword evidence="2 5" id="KW-0853">WD repeat</keyword>
<proteinExistence type="predicted"/>
<evidence type="ECO:0000256" key="1">
    <source>
        <dbReference type="ARBA" id="ARBA00004123"/>
    </source>
</evidence>
<dbReference type="RefSeq" id="XP_011389238.1">
    <property type="nucleotide sequence ID" value="XM_011390936.1"/>
</dbReference>
<evidence type="ECO:0000256" key="4">
    <source>
        <dbReference type="ARBA" id="ARBA00023242"/>
    </source>
</evidence>
<reference evidence="8 9" key="1">
    <citation type="journal article" date="2006" name="Nature">
        <title>Insights from the genome of the biotrophic fungal plant pathogen Ustilago maydis.</title>
        <authorList>
            <person name="Kamper J."/>
            <person name="Kahmann R."/>
            <person name="Bolker M."/>
            <person name="Ma L.J."/>
            <person name="Brefort T."/>
            <person name="Saville B.J."/>
            <person name="Banuett F."/>
            <person name="Kronstad J.W."/>
            <person name="Gold S.E."/>
            <person name="Muller O."/>
            <person name="Perlin M.H."/>
            <person name="Wosten H.A."/>
            <person name="de Vries R."/>
            <person name="Ruiz-Herrera J."/>
            <person name="Reynaga-Pena C.G."/>
            <person name="Snetselaar K."/>
            <person name="McCann M."/>
            <person name="Perez-Martin J."/>
            <person name="Feldbrugge M."/>
            <person name="Basse C.W."/>
            <person name="Steinberg G."/>
            <person name="Ibeas J.I."/>
            <person name="Holloman W."/>
            <person name="Guzman P."/>
            <person name="Farman M."/>
            <person name="Stajich J.E."/>
            <person name="Sentandreu R."/>
            <person name="Gonzalez-Prieto J.M."/>
            <person name="Kennell J.C."/>
            <person name="Molina L."/>
            <person name="Schirawski J."/>
            <person name="Mendoza-Mendoza A."/>
            <person name="Greilinger D."/>
            <person name="Munch K."/>
            <person name="Rossel N."/>
            <person name="Scherer M."/>
            <person name="Vranes M."/>
            <person name="Ladendorf O."/>
            <person name="Vincon V."/>
            <person name="Fuchs U."/>
            <person name="Sandrock B."/>
            <person name="Meng S."/>
            <person name="Ho E.C."/>
            <person name="Cahill M.J."/>
            <person name="Boyce K.J."/>
            <person name="Klose J."/>
            <person name="Klosterman S.J."/>
            <person name="Deelstra H.J."/>
            <person name="Ortiz-Castellanos L."/>
            <person name="Li W."/>
            <person name="Sanchez-Alonso P."/>
            <person name="Schreier P.H."/>
            <person name="Hauser-Hahn I."/>
            <person name="Vaupel M."/>
            <person name="Koopmann E."/>
            <person name="Friedrich G."/>
            <person name="Voss H."/>
            <person name="Schluter T."/>
            <person name="Margolis J."/>
            <person name="Platt D."/>
            <person name="Swimmer C."/>
            <person name="Gnirke A."/>
            <person name="Chen F."/>
            <person name="Vysotskaia V."/>
            <person name="Mannhaupt G."/>
            <person name="Guldener U."/>
            <person name="Munsterkotter M."/>
            <person name="Haase D."/>
            <person name="Oesterheld M."/>
            <person name="Mewes H.W."/>
            <person name="Mauceli E.W."/>
            <person name="DeCaprio D."/>
            <person name="Wade C.M."/>
            <person name="Butler J."/>
            <person name="Young S."/>
            <person name="Jaffe D.B."/>
            <person name="Calvo S."/>
            <person name="Nusbaum C."/>
            <person name="Galagan J."/>
            <person name="Birren B.W."/>
        </authorList>
    </citation>
    <scope>NUCLEOTIDE SEQUENCE [LARGE SCALE GENOMIC DNA]</scope>
    <source>
        <strain evidence="9">DSM 14603 / FGSC 9021 / UM521</strain>
    </source>
</reference>
<evidence type="ECO:0000256" key="2">
    <source>
        <dbReference type="ARBA" id="ARBA00022574"/>
    </source>
</evidence>
<feature type="region of interest" description="Disordered" evidence="6">
    <location>
        <begin position="264"/>
        <end position="303"/>
    </location>
</feature>
<name>A0A0D1E4P7_MYCMD</name>
<dbReference type="Pfam" id="PF00400">
    <property type="entry name" value="WD40"/>
    <property type="match status" value="3"/>
</dbReference>